<dbReference type="InterPro" id="IPR006141">
    <property type="entry name" value="Intein_N"/>
</dbReference>
<evidence type="ECO:0000259" key="3">
    <source>
        <dbReference type="PROSITE" id="PS50819"/>
    </source>
</evidence>
<dbReference type="NCBIfam" id="TIGR01443">
    <property type="entry name" value="intein_Cterm"/>
    <property type="match status" value="1"/>
</dbReference>
<keyword evidence="2" id="KW-0651">Protein splicing</keyword>
<dbReference type="InterPro" id="IPR006142">
    <property type="entry name" value="INTEIN"/>
</dbReference>
<dbReference type="InterPro" id="IPR004860">
    <property type="entry name" value="LAGLIDADG_dom"/>
</dbReference>
<evidence type="ECO:0000256" key="1">
    <source>
        <dbReference type="ARBA" id="ARBA00022813"/>
    </source>
</evidence>
<dbReference type="InterPro" id="IPR002826">
    <property type="entry name" value="MptE-like"/>
</dbReference>
<evidence type="ECO:0000256" key="2">
    <source>
        <dbReference type="ARBA" id="ARBA00023000"/>
    </source>
</evidence>
<dbReference type="Gene3D" id="2.170.16.10">
    <property type="entry name" value="Hedgehog/Intein (Hint) domain"/>
    <property type="match status" value="1"/>
</dbReference>
<gene>
    <name evidence="4" type="ORF">MM415A02121_0010</name>
</gene>
<dbReference type="Pfam" id="PF14528">
    <property type="entry name" value="LAGLIDADG_3"/>
    <property type="match status" value="1"/>
</dbReference>
<dbReference type="InterPro" id="IPR004042">
    <property type="entry name" value="Intein_endonuc_central"/>
</dbReference>
<dbReference type="SMART" id="SM00306">
    <property type="entry name" value="HintN"/>
    <property type="match status" value="1"/>
</dbReference>
<dbReference type="InterPro" id="IPR027434">
    <property type="entry name" value="Homing_endonucl"/>
</dbReference>
<dbReference type="GO" id="GO:0016539">
    <property type="term" value="P:intein-mediated protein splicing"/>
    <property type="evidence" value="ECO:0007669"/>
    <property type="project" value="InterPro"/>
</dbReference>
<keyword evidence="1" id="KW-0068">Autocatalytic cleavage</keyword>
<feature type="domain" description="DOD-type homing endonuclease" evidence="3">
    <location>
        <begin position="404"/>
        <end position="540"/>
    </location>
</feature>
<dbReference type="PROSITE" id="PS50818">
    <property type="entry name" value="INTEIN_C_TER"/>
    <property type="match status" value="1"/>
</dbReference>
<proteinExistence type="predicted"/>
<name>A0A6M3JX74_9ZZZZ</name>
<dbReference type="Gene3D" id="3.10.28.10">
    <property type="entry name" value="Homing endonucleases"/>
    <property type="match status" value="1"/>
</dbReference>
<organism evidence="4">
    <name type="scientific">viral metagenome</name>
    <dbReference type="NCBI Taxonomy" id="1070528"/>
    <lineage>
        <taxon>unclassified sequences</taxon>
        <taxon>metagenomes</taxon>
        <taxon>organismal metagenomes</taxon>
    </lineage>
</organism>
<sequence>MSTFEDLEVVPAAENLMDVTYRSLIGPWMDNFANNLSKVRKGFDIQGLPKKEGPILLVGGGPSVERFRQLSKIAKAGWRHPILCCDRVLNKCLKQGLKPDVVASVDGSPLVANYYSGKLVRKACKSINAAFCVTVHPKTVKAWKGDIYWFVAMIDNLFIADKETPGMQLLNHKSVTYILDLLSGGKGMISALGNVGAFLVNLAAELGNSPICVSGDALLFSNPKAILLKDIKIGDKVLGRDGYGTVLEKKFTGYEPVLQIRTSSRKIKATKNHKLLALRTLPKQYYKLTLSGKQKIISAADRQKVSLKHMRMSAKISETHLYYWLNGQKALNENAVITIFSVLGLPVSDIVDSSKDKNGHVNKLIKKMVWTPISQLKKGDLIAILKENLFTSPQYSFGIDLAWLIGVFCGDGYSARIEKTKTWQVTHRVHFCVPEREKHAVRIKLVNILNKNGYKFTEHKITVNCYQKKLYDFFASLGLNVKSVNRTVPNLIWSLSKEEKIAFIAGYIDADGCLDGGAKVSSRSKSLLENTRMLCIDVGFKVENIVTHEQKGEIFNGKRWYHDEGIIYSFRIQNSAMQSLKNYSVKAFSANVTSRHTDYKFAIKTWNMNLPQHLAFDIIREIKEVGFDNVYDIQVDKQESFFADGVLTHNCLIGYDYSERVQYKEQSVYWNKYVAMFQKSGLSLEEAQQKTSLLHQVERNPDFNTFHLVNPIWKSYRRTLAAFITASQLQVINATGAGCLHTQAQNMKGEPLFGSNFLAMKLEDVLKKF</sequence>
<dbReference type="PROSITE" id="PS50817">
    <property type="entry name" value="INTEIN_N_TER"/>
    <property type="match status" value="1"/>
</dbReference>
<dbReference type="EMBL" id="MT142069">
    <property type="protein sequence ID" value="QJA74028.1"/>
    <property type="molecule type" value="Genomic_DNA"/>
</dbReference>
<dbReference type="GO" id="GO:0004519">
    <property type="term" value="F:endonuclease activity"/>
    <property type="evidence" value="ECO:0007669"/>
    <property type="project" value="InterPro"/>
</dbReference>
<dbReference type="InterPro" id="IPR036844">
    <property type="entry name" value="Hint_dom_sf"/>
</dbReference>
<protein>
    <recommendedName>
        <fullName evidence="3">DOD-type homing endonuclease domain-containing protein</fullName>
    </recommendedName>
</protein>
<dbReference type="InterPro" id="IPR030934">
    <property type="entry name" value="Intein_C"/>
</dbReference>
<dbReference type="CDD" id="cd00081">
    <property type="entry name" value="Hint"/>
    <property type="match status" value="1"/>
</dbReference>
<dbReference type="SUPFAM" id="SSF55608">
    <property type="entry name" value="Homing endonucleases"/>
    <property type="match status" value="1"/>
</dbReference>
<dbReference type="AlphaFoldDB" id="A0A6M3JX74"/>
<evidence type="ECO:0000313" key="4">
    <source>
        <dbReference type="EMBL" id="QJA74028.1"/>
    </source>
</evidence>
<dbReference type="SMART" id="SM00305">
    <property type="entry name" value="HintC"/>
    <property type="match status" value="1"/>
</dbReference>
<reference evidence="4" key="1">
    <citation type="submission" date="2020-03" db="EMBL/GenBank/DDBJ databases">
        <title>The deep terrestrial virosphere.</title>
        <authorList>
            <person name="Holmfeldt K."/>
            <person name="Nilsson E."/>
            <person name="Simone D."/>
            <person name="Lopez-Fernandez M."/>
            <person name="Wu X."/>
            <person name="de Brujin I."/>
            <person name="Lundin D."/>
            <person name="Andersson A."/>
            <person name="Bertilsson S."/>
            <person name="Dopson M."/>
        </authorList>
    </citation>
    <scope>NUCLEOTIDE SEQUENCE</scope>
    <source>
        <strain evidence="4">MM415A02121</strain>
    </source>
</reference>
<dbReference type="PRINTS" id="PR00379">
    <property type="entry name" value="INTEIN"/>
</dbReference>
<dbReference type="InterPro" id="IPR003586">
    <property type="entry name" value="Hint_dom_C"/>
</dbReference>
<dbReference type="PROSITE" id="PS50819">
    <property type="entry name" value="INTEIN_ENDONUCLEASE"/>
    <property type="match status" value="1"/>
</dbReference>
<dbReference type="SUPFAM" id="SSF51294">
    <property type="entry name" value="Hedgehog/intein (Hint) domain"/>
    <property type="match status" value="2"/>
</dbReference>
<dbReference type="InterPro" id="IPR003587">
    <property type="entry name" value="Hint_dom_N"/>
</dbReference>
<dbReference type="Pfam" id="PF01973">
    <property type="entry name" value="MptE-like"/>
    <property type="match status" value="1"/>
</dbReference>
<accession>A0A6M3JX74</accession>